<proteinExistence type="predicted"/>
<evidence type="ECO:0000259" key="1">
    <source>
        <dbReference type="Pfam" id="PF13340"/>
    </source>
</evidence>
<dbReference type="InterPro" id="IPR025161">
    <property type="entry name" value="IS402-like_dom"/>
</dbReference>
<dbReference type="Pfam" id="PF13340">
    <property type="entry name" value="DUF4096"/>
    <property type="match status" value="1"/>
</dbReference>
<feature type="domain" description="Insertion element IS402-like" evidence="1">
    <location>
        <begin position="7"/>
        <end position="54"/>
    </location>
</feature>
<dbReference type="Proteomes" id="UP001596035">
    <property type="component" value="Unassembled WGS sequence"/>
</dbReference>
<comment type="caution">
    <text evidence="2">The sequence shown here is derived from an EMBL/GenBank/DDBJ whole genome shotgun (WGS) entry which is preliminary data.</text>
</comment>
<dbReference type="RefSeq" id="WP_344562804.1">
    <property type="nucleotide sequence ID" value="NZ_BAAATG010000024.1"/>
</dbReference>
<dbReference type="PANTHER" id="PTHR46637">
    <property type="entry name" value="TIS1421-TRANSPOSASE PROTEIN A"/>
    <property type="match status" value="1"/>
</dbReference>
<name>A0ABW0DPQ3_9ACTN</name>
<sequence length="107" mass="12055">MVHRHELTDQEWELPAPLIPRASTGRPRVKGRQVIGGMVCKIRTGISWRDLPERRRWCTPASAATPDGIDRPVRTGSTTVRVHQHVAACRQKGRHQQGEPDDHALGR</sequence>
<dbReference type="InterPro" id="IPR052909">
    <property type="entry name" value="Transposase_6_like"/>
</dbReference>
<reference evidence="3" key="1">
    <citation type="journal article" date="2019" name="Int. J. Syst. Evol. Microbiol.">
        <title>The Global Catalogue of Microorganisms (GCM) 10K type strain sequencing project: providing services to taxonomists for standard genome sequencing and annotation.</title>
        <authorList>
            <consortium name="The Broad Institute Genomics Platform"/>
            <consortium name="The Broad Institute Genome Sequencing Center for Infectious Disease"/>
            <person name="Wu L."/>
            <person name="Ma J."/>
        </authorList>
    </citation>
    <scope>NUCLEOTIDE SEQUENCE [LARGE SCALE GENOMIC DNA]</scope>
    <source>
        <strain evidence="3">CGMCC 4.7131</strain>
    </source>
</reference>
<organism evidence="2 3">
    <name type="scientific">Streptomyces atrovirens</name>
    <dbReference type="NCBI Taxonomy" id="285556"/>
    <lineage>
        <taxon>Bacteria</taxon>
        <taxon>Bacillati</taxon>
        <taxon>Actinomycetota</taxon>
        <taxon>Actinomycetes</taxon>
        <taxon>Kitasatosporales</taxon>
        <taxon>Streptomycetaceae</taxon>
        <taxon>Streptomyces</taxon>
    </lineage>
</organism>
<dbReference type="PANTHER" id="PTHR46637:SF1">
    <property type="entry name" value="BLL5188 PROTEIN"/>
    <property type="match status" value="1"/>
</dbReference>
<gene>
    <name evidence="2" type="ORF">ACFPWV_08820</name>
</gene>
<dbReference type="EMBL" id="JBHSKN010000007">
    <property type="protein sequence ID" value="MFC5239997.1"/>
    <property type="molecule type" value="Genomic_DNA"/>
</dbReference>
<evidence type="ECO:0000313" key="3">
    <source>
        <dbReference type="Proteomes" id="UP001596035"/>
    </source>
</evidence>
<evidence type="ECO:0000313" key="2">
    <source>
        <dbReference type="EMBL" id="MFC5239997.1"/>
    </source>
</evidence>
<protein>
    <submittedName>
        <fullName evidence="2">Transposase</fullName>
    </submittedName>
</protein>
<accession>A0ABW0DPQ3</accession>
<keyword evidence="3" id="KW-1185">Reference proteome</keyword>